<organism evidence="9 10">
    <name type="scientific">Chrysochloris asiatica</name>
    <name type="common">Cape golden mole</name>
    <dbReference type="NCBI Taxonomy" id="185453"/>
    <lineage>
        <taxon>Eukaryota</taxon>
        <taxon>Metazoa</taxon>
        <taxon>Chordata</taxon>
        <taxon>Craniata</taxon>
        <taxon>Vertebrata</taxon>
        <taxon>Euteleostomi</taxon>
        <taxon>Mammalia</taxon>
        <taxon>Eutheria</taxon>
        <taxon>Afrotheria</taxon>
        <taxon>Chrysochloridae</taxon>
        <taxon>Chrysochlorinae</taxon>
        <taxon>Chrysochloris</taxon>
    </lineage>
</organism>
<reference evidence="10" key="1">
    <citation type="submission" date="2025-08" db="UniProtKB">
        <authorList>
            <consortium name="RefSeq"/>
        </authorList>
    </citation>
    <scope>IDENTIFICATION</scope>
    <source>
        <tissue evidence="10">Spleen</tissue>
    </source>
</reference>
<keyword evidence="2" id="KW-0732">Signal</keyword>
<dbReference type="CDD" id="cd00190">
    <property type="entry name" value="Tryp_SPc"/>
    <property type="match status" value="1"/>
</dbReference>
<dbReference type="GO" id="GO:0004252">
    <property type="term" value="F:serine-type endopeptidase activity"/>
    <property type="evidence" value="ECO:0007669"/>
    <property type="project" value="InterPro"/>
</dbReference>
<sequence>MFPVGQIAHQPSVALKEKPVPYLDPGVLSPSPHPGPPLLLQMLWVLLLTLPFLGATMPMTPAPSPETELEGIVGGHDALPGKWPWQVSLWVYVPGDNGWAFICGGSLIRREWVLTAAHCVQGKRLEPRSFRVQVGQVKPKWQNDLFQEVTEIISHPNYNPVLKGEGGADVALVKLGAPVRLSQGVSLVTLAHEKLTVPAGMKCWVTGWGNIKPKVQLPAPYNLREVEVPIVDDEVCRQQYRKVKKVILKDMLCAGSSGRDSCQGDSGGPLVCKLGGTWLQVGVVSWGGQRGDMKGQERFLIVASLASAGALCWRRTMFAPGPGKGDMGGCEIPATALLG</sequence>
<evidence type="ECO:0000256" key="4">
    <source>
        <dbReference type="ARBA" id="ARBA00022825"/>
    </source>
</evidence>
<dbReference type="InterPro" id="IPR009003">
    <property type="entry name" value="Peptidase_S1_PA"/>
</dbReference>
<dbReference type="OrthoDB" id="93664at2759"/>
<dbReference type="AlphaFoldDB" id="A0A9B0U0E0"/>
<accession>A0A9B0U0E0</accession>
<dbReference type="SMART" id="SM00020">
    <property type="entry name" value="Tryp_SPc"/>
    <property type="match status" value="1"/>
</dbReference>
<dbReference type="InterPro" id="IPR001254">
    <property type="entry name" value="Trypsin_dom"/>
</dbReference>
<dbReference type="PRINTS" id="PR00722">
    <property type="entry name" value="CHYMOTRYPSIN"/>
</dbReference>
<dbReference type="Gene3D" id="2.40.10.10">
    <property type="entry name" value="Trypsin-like serine proteases"/>
    <property type="match status" value="2"/>
</dbReference>
<dbReference type="GO" id="GO:0006508">
    <property type="term" value="P:proteolysis"/>
    <property type="evidence" value="ECO:0007669"/>
    <property type="project" value="UniProtKB-KW"/>
</dbReference>
<dbReference type="PROSITE" id="PS50240">
    <property type="entry name" value="TRYPSIN_DOM"/>
    <property type="match status" value="1"/>
</dbReference>
<feature type="domain" description="Peptidase S1" evidence="8">
    <location>
        <begin position="72"/>
        <end position="319"/>
    </location>
</feature>
<evidence type="ECO:0000256" key="7">
    <source>
        <dbReference type="RuleBase" id="RU363034"/>
    </source>
</evidence>
<name>A0A9B0U0E0_CHRAS</name>
<keyword evidence="9" id="KW-1185">Reference proteome</keyword>
<keyword evidence="6" id="KW-0325">Glycoprotein</keyword>
<evidence type="ECO:0000259" key="8">
    <source>
        <dbReference type="PROSITE" id="PS50240"/>
    </source>
</evidence>
<protein>
    <submittedName>
        <fullName evidence="10">Mastin-like</fullName>
    </submittedName>
</protein>
<evidence type="ECO:0000256" key="2">
    <source>
        <dbReference type="ARBA" id="ARBA00022729"/>
    </source>
</evidence>
<evidence type="ECO:0000256" key="1">
    <source>
        <dbReference type="ARBA" id="ARBA00022670"/>
    </source>
</evidence>
<dbReference type="FunFam" id="2.40.10.10:FF:000024">
    <property type="entry name" value="Serine protease 53"/>
    <property type="match status" value="1"/>
</dbReference>
<dbReference type="PROSITE" id="PS00135">
    <property type="entry name" value="TRYPSIN_SER"/>
    <property type="match status" value="1"/>
</dbReference>
<evidence type="ECO:0000256" key="6">
    <source>
        <dbReference type="ARBA" id="ARBA00023180"/>
    </source>
</evidence>
<keyword evidence="1 7" id="KW-0645">Protease</keyword>
<evidence type="ECO:0000256" key="5">
    <source>
        <dbReference type="ARBA" id="ARBA00023157"/>
    </source>
</evidence>
<dbReference type="PANTHER" id="PTHR24253">
    <property type="entry name" value="TRANSMEMBRANE PROTEASE SERINE"/>
    <property type="match status" value="1"/>
</dbReference>
<dbReference type="InterPro" id="IPR001314">
    <property type="entry name" value="Peptidase_S1A"/>
</dbReference>
<evidence type="ECO:0000256" key="3">
    <source>
        <dbReference type="ARBA" id="ARBA00022801"/>
    </source>
</evidence>
<keyword evidence="5" id="KW-1015">Disulfide bond</keyword>
<dbReference type="SUPFAM" id="SSF50494">
    <property type="entry name" value="Trypsin-like serine proteases"/>
    <property type="match status" value="1"/>
</dbReference>
<dbReference type="Pfam" id="PF00089">
    <property type="entry name" value="Trypsin"/>
    <property type="match status" value="1"/>
</dbReference>
<dbReference type="PANTHER" id="PTHR24253:SF144">
    <property type="entry name" value="CHYMOTRYPSIN-LIKE PROTEASE CTRL-1-RELATED"/>
    <property type="match status" value="1"/>
</dbReference>
<dbReference type="InterPro" id="IPR043504">
    <property type="entry name" value="Peptidase_S1_PA_chymotrypsin"/>
</dbReference>
<dbReference type="RefSeq" id="XP_006873998.1">
    <property type="nucleotide sequence ID" value="XM_006873936.1"/>
</dbReference>
<dbReference type="InterPro" id="IPR018114">
    <property type="entry name" value="TRYPSIN_HIS"/>
</dbReference>
<evidence type="ECO:0000313" key="10">
    <source>
        <dbReference type="RefSeq" id="XP_006873998.1"/>
    </source>
</evidence>
<gene>
    <name evidence="10" type="primary">LOC102834128</name>
</gene>
<keyword evidence="3 7" id="KW-0378">Hydrolase</keyword>
<dbReference type="Proteomes" id="UP000504623">
    <property type="component" value="Unplaced"/>
</dbReference>
<evidence type="ECO:0000313" key="9">
    <source>
        <dbReference type="Proteomes" id="UP000504623"/>
    </source>
</evidence>
<proteinExistence type="predicted"/>
<dbReference type="GeneID" id="102834128"/>
<dbReference type="InterPro" id="IPR033116">
    <property type="entry name" value="TRYPSIN_SER"/>
</dbReference>
<keyword evidence="4 7" id="KW-0720">Serine protease</keyword>
<dbReference type="PROSITE" id="PS00134">
    <property type="entry name" value="TRYPSIN_HIS"/>
    <property type="match status" value="1"/>
</dbReference>